<reference evidence="2" key="1">
    <citation type="journal article" date="2020" name="mSystems">
        <title>Genome- and Community-Level Interaction Insights into Carbon Utilization and Element Cycling Functions of Hydrothermarchaeota in Hydrothermal Sediment.</title>
        <authorList>
            <person name="Zhou Z."/>
            <person name="Liu Y."/>
            <person name="Xu W."/>
            <person name="Pan J."/>
            <person name="Luo Z.H."/>
            <person name="Li M."/>
        </authorList>
    </citation>
    <scope>NUCLEOTIDE SEQUENCE [LARGE SCALE GENOMIC DNA]</scope>
    <source>
        <strain evidence="2">HyVt-538</strain>
    </source>
</reference>
<dbReference type="Gene3D" id="3.40.50.1240">
    <property type="entry name" value="Phosphoglycerate mutase-like"/>
    <property type="match status" value="1"/>
</dbReference>
<dbReference type="Pfam" id="PF00300">
    <property type="entry name" value="His_Phos_1"/>
    <property type="match status" value="1"/>
</dbReference>
<comment type="caution">
    <text evidence="2">The sequence shown here is derived from an EMBL/GenBank/DDBJ whole genome shotgun (WGS) entry which is preliminary data.</text>
</comment>
<dbReference type="AlphaFoldDB" id="A0A7V5U1J0"/>
<dbReference type="EMBL" id="DROP01000246">
    <property type="protein sequence ID" value="HHI89025.1"/>
    <property type="molecule type" value="Genomic_DNA"/>
</dbReference>
<gene>
    <name evidence="2" type="ORF">ENK01_03645</name>
</gene>
<evidence type="ECO:0000313" key="2">
    <source>
        <dbReference type="EMBL" id="HHI89025.1"/>
    </source>
</evidence>
<name>A0A7V5U1J0_9PROT</name>
<dbReference type="PANTHER" id="PTHR47623:SF1">
    <property type="entry name" value="OS09G0287300 PROTEIN"/>
    <property type="match status" value="1"/>
</dbReference>
<feature type="binding site" evidence="1">
    <location>
        <position position="82"/>
    </location>
    <ligand>
        <name>substrate</name>
    </ligand>
</feature>
<dbReference type="SUPFAM" id="SSF53254">
    <property type="entry name" value="Phosphoglycerate mutase-like"/>
    <property type="match status" value="1"/>
</dbReference>
<dbReference type="InterPro" id="IPR029033">
    <property type="entry name" value="His_PPase_superfam"/>
</dbReference>
<dbReference type="SMART" id="SM00855">
    <property type="entry name" value="PGAM"/>
    <property type="match status" value="1"/>
</dbReference>
<dbReference type="InterPro" id="IPR013078">
    <property type="entry name" value="His_Pase_superF_clade-1"/>
</dbReference>
<evidence type="ECO:0000256" key="1">
    <source>
        <dbReference type="PIRSR" id="PIRSR613078-2"/>
    </source>
</evidence>
<proteinExistence type="predicted"/>
<sequence>MKTSAFFVFGFVLLRVSCRSLHMAIKHLLLMRHAKSSWSDAGLRDHERPLNGRGRRAARTIGQILRLRGFAPDIIWSSDSVRTRETVARAFSEMKPEQIIWLENFYHASANQVLYQCAQLGEPEGNLLLMGHNPGWEDLLYHFSGRSFAMPTGACAVFRRRDMSADWLRPEAWHLQDFLKPRDFE</sequence>
<protein>
    <submittedName>
        <fullName evidence="2">Histidine phosphatase family protein</fullName>
    </submittedName>
</protein>
<dbReference type="CDD" id="cd07067">
    <property type="entry name" value="HP_PGM_like"/>
    <property type="match status" value="1"/>
</dbReference>
<dbReference type="PANTHER" id="PTHR47623">
    <property type="entry name" value="OS09G0287300 PROTEIN"/>
    <property type="match status" value="1"/>
</dbReference>
<accession>A0A7V5U1J0</accession>
<organism evidence="2">
    <name type="scientific">Hellea balneolensis</name>
    <dbReference type="NCBI Taxonomy" id="287478"/>
    <lineage>
        <taxon>Bacteria</taxon>
        <taxon>Pseudomonadati</taxon>
        <taxon>Pseudomonadota</taxon>
        <taxon>Alphaproteobacteria</taxon>
        <taxon>Maricaulales</taxon>
        <taxon>Robiginitomaculaceae</taxon>
        <taxon>Hellea</taxon>
    </lineage>
</organism>
<dbReference type="Proteomes" id="UP000885806">
    <property type="component" value="Unassembled WGS sequence"/>
</dbReference>